<name>A0ABT5BSL2_9BACT</name>
<dbReference type="RefSeq" id="WP_272093915.1">
    <property type="nucleotide sequence ID" value="NZ_JAQNDK010000001.1"/>
</dbReference>
<proteinExistence type="predicted"/>
<dbReference type="CDD" id="cd05400">
    <property type="entry name" value="NT_2-5OAS_ClassI-CCAase"/>
    <property type="match status" value="1"/>
</dbReference>
<keyword evidence="2" id="KW-0548">Nucleotidyltransferase</keyword>
<dbReference type="Pfam" id="PF26305">
    <property type="entry name" value="CD_NTase_C"/>
    <property type="match status" value="1"/>
</dbReference>
<dbReference type="InterPro" id="IPR002934">
    <property type="entry name" value="Polymerase_NTP_transf_dom"/>
</dbReference>
<protein>
    <submittedName>
        <fullName evidence="7">Nucleotidyltransferase</fullName>
    </submittedName>
</protein>
<dbReference type="InterPro" id="IPR006116">
    <property type="entry name" value="NT_2-5OAS_ClassI-CCAase"/>
</dbReference>
<organism evidence="7 8">
    <name type="scientific">Sorangium atrum</name>
    <dbReference type="NCBI Taxonomy" id="2995308"/>
    <lineage>
        <taxon>Bacteria</taxon>
        <taxon>Pseudomonadati</taxon>
        <taxon>Myxococcota</taxon>
        <taxon>Polyangia</taxon>
        <taxon>Polyangiales</taxon>
        <taxon>Polyangiaceae</taxon>
        <taxon>Sorangium</taxon>
    </lineage>
</organism>
<sequence>MSRNWDQTLKDWAETIDATDEERGSRAREAIKEAIRSASNLKHKKIDVAVTGSYRNNTNTRADSDIDVAVVLHDVAFYAFPADGSVTQEMLGLQGSSYAFDSFRNDVEAALRAHFGASNVAAGNKALDVRASGARLDADVAVFLKHRRYTGKKTAAGEWEYFDGVELRPRNAPALRVINWPDQHYKRGVAKNEATNRRFKRVVRIFKHLRADMAAQGDLEQKSAAGQVSSFVLECLVHNVPDTCFNLEDGGYMKDTKAVLSWLLRATQPGADSSALTEVSGMQPLFHGPARRTPEQAYAFLKAAWRRVRGAELLPR</sequence>
<dbReference type="Proteomes" id="UP001217485">
    <property type="component" value="Unassembled WGS sequence"/>
</dbReference>
<evidence type="ECO:0000256" key="2">
    <source>
        <dbReference type="ARBA" id="ARBA00022695"/>
    </source>
</evidence>
<evidence type="ECO:0000313" key="8">
    <source>
        <dbReference type="Proteomes" id="UP001217485"/>
    </source>
</evidence>
<evidence type="ECO:0000259" key="5">
    <source>
        <dbReference type="Pfam" id="PF01909"/>
    </source>
</evidence>
<accession>A0ABT5BSL2</accession>
<keyword evidence="8" id="KW-1185">Reference proteome</keyword>
<evidence type="ECO:0000256" key="1">
    <source>
        <dbReference type="ARBA" id="ARBA00022679"/>
    </source>
</evidence>
<comment type="caution">
    <text evidence="7">The sequence shown here is derived from an EMBL/GenBank/DDBJ whole genome shotgun (WGS) entry which is preliminary data.</text>
</comment>
<keyword evidence="3" id="KW-0547">Nucleotide-binding</keyword>
<evidence type="ECO:0000256" key="3">
    <source>
        <dbReference type="ARBA" id="ARBA00022741"/>
    </source>
</evidence>
<feature type="domain" description="Polymerase nucleotidyl transferase" evidence="5">
    <location>
        <begin position="40"/>
        <end position="75"/>
    </location>
</feature>
<dbReference type="InterPro" id="IPR058909">
    <property type="entry name" value="CD_NTase_C"/>
</dbReference>
<feature type="domain" description="cGAS/DncV-like nucleotidyltransferase C-terminal helical" evidence="6">
    <location>
        <begin position="187"/>
        <end position="307"/>
    </location>
</feature>
<dbReference type="Pfam" id="PF01909">
    <property type="entry name" value="NTP_transf_2"/>
    <property type="match status" value="1"/>
</dbReference>
<gene>
    <name evidence="7" type="ORF">POL72_05290</name>
</gene>
<evidence type="ECO:0000259" key="6">
    <source>
        <dbReference type="Pfam" id="PF26305"/>
    </source>
</evidence>
<keyword evidence="4" id="KW-0051">Antiviral defense</keyword>
<evidence type="ECO:0000313" key="7">
    <source>
        <dbReference type="EMBL" id="MDC0677145.1"/>
    </source>
</evidence>
<dbReference type="InterPro" id="IPR043519">
    <property type="entry name" value="NT_sf"/>
</dbReference>
<reference evidence="7 8" key="1">
    <citation type="submission" date="2023-01" db="EMBL/GenBank/DDBJ databases">
        <title>Minimal conservation of predation-associated metabolite biosynthetic gene clusters underscores biosynthetic potential of Myxococcota including descriptions for ten novel species: Archangium lansinium sp. nov., Myxococcus landrumus sp. nov., Nannocystis bai.</title>
        <authorList>
            <person name="Ahearne A."/>
            <person name="Stevens C."/>
            <person name="Dowd S."/>
        </authorList>
    </citation>
    <scope>NUCLEOTIDE SEQUENCE [LARGE SCALE GENOMIC DNA]</scope>
    <source>
        <strain evidence="7 8">WIWO2</strain>
    </source>
</reference>
<dbReference type="EMBL" id="JAQNDK010000001">
    <property type="protein sequence ID" value="MDC0677145.1"/>
    <property type="molecule type" value="Genomic_DNA"/>
</dbReference>
<keyword evidence="1" id="KW-0808">Transferase</keyword>
<evidence type="ECO:0000256" key="4">
    <source>
        <dbReference type="ARBA" id="ARBA00023118"/>
    </source>
</evidence>
<dbReference type="SUPFAM" id="SSF81301">
    <property type="entry name" value="Nucleotidyltransferase"/>
    <property type="match status" value="1"/>
</dbReference>